<dbReference type="PANTHER" id="PTHR12815">
    <property type="entry name" value="SORTING AND ASSEMBLY MACHINERY SAMM50 PROTEIN FAMILY MEMBER"/>
    <property type="match status" value="1"/>
</dbReference>
<gene>
    <name evidence="9" type="ORF">METZ01_LOCUS210000</name>
</gene>
<dbReference type="InterPro" id="IPR034746">
    <property type="entry name" value="POTRA"/>
</dbReference>
<keyword evidence="2" id="KW-1134">Transmembrane beta strand</keyword>
<reference evidence="9" key="1">
    <citation type="submission" date="2018-05" db="EMBL/GenBank/DDBJ databases">
        <authorList>
            <person name="Lanie J.A."/>
            <person name="Ng W.-L."/>
            <person name="Kazmierczak K.M."/>
            <person name="Andrzejewski T.M."/>
            <person name="Davidsen T.M."/>
            <person name="Wayne K.J."/>
            <person name="Tettelin H."/>
            <person name="Glass J.I."/>
            <person name="Rusch D."/>
            <person name="Podicherti R."/>
            <person name="Tsui H.-C.T."/>
            <person name="Winkler M.E."/>
        </authorList>
    </citation>
    <scope>NUCLEOTIDE SEQUENCE</scope>
</reference>
<evidence type="ECO:0000256" key="1">
    <source>
        <dbReference type="ARBA" id="ARBA00004370"/>
    </source>
</evidence>
<dbReference type="GO" id="GO:0019867">
    <property type="term" value="C:outer membrane"/>
    <property type="evidence" value="ECO:0007669"/>
    <property type="project" value="InterPro"/>
</dbReference>
<dbReference type="InterPro" id="IPR010827">
    <property type="entry name" value="BamA/TamA_POTRA"/>
</dbReference>
<feature type="domain" description="POTRA" evidence="8">
    <location>
        <begin position="295"/>
        <end position="368"/>
    </location>
</feature>
<dbReference type="Gene3D" id="2.40.160.50">
    <property type="entry name" value="membrane protein fhac: a member of the omp85/tpsb transporter family"/>
    <property type="match status" value="1"/>
</dbReference>
<evidence type="ECO:0000256" key="6">
    <source>
        <dbReference type="ARBA" id="ARBA00023136"/>
    </source>
</evidence>
<keyword evidence="5" id="KW-0677">Repeat</keyword>
<dbReference type="GO" id="GO:0071709">
    <property type="term" value="P:membrane assembly"/>
    <property type="evidence" value="ECO:0007669"/>
    <property type="project" value="InterPro"/>
</dbReference>
<dbReference type="InterPro" id="IPR023707">
    <property type="entry name" value="OM_assembly_BamA"/>
</dbReference>
<evidence type="ECO:0000256" key="4">
    <source>
        <dbReference type="ARBA" id="ARBA00022729"/>
    </source>
</evidence>
<feature type="non-terminal residue" evidence="9">
    <location>
        <position position="538"/>
    </location>
</feature>
<feature type="non-terminal residue" evidence="9">
    <location>
        <position position="1"/>
    </location>
</feature>
<organism evidence="9">
    <name type="scientific">marine metagenome</name>
    <dbReference type="NCBI Taxonomy" id="408172"/>
    <lineage>
        <taxon>unclassified sequences</taxon>
        <taxon>metagenomes</taxon>
        <taxon>ecological metagenomes</taxon>
    </lineage>
</organism>
<dbReference type="InterPro" id="IPR000184">
    <property type="entry name" value="Bac_surfAg_D15"/>
</dbReference>
<proteinExistence type="predicted"/>
<dbReference type="NCBIfam" id="TIGR03303">
    <property type="entry name" value="OM_YaeT"/>
    <property type="match status" value="1"/>
</dbReference>
<dbReference type="PROSITE" id="PS51779">
    <property type="entry name" value="POTRA"/>
    <property type="match status" value="2"/>
</dbReference>
<protein>
    <recommendedName>
        <fullName evidence="8">POTRA domain-containing protein</fullName>
    </recommendedName>
</protein>
<accession>A0A382F2B4</accession>
<sequence length="538" mass="61408">LSRKQVSKDIEQIYSLGQFKDIRVETRKGVKGLEIVFIVEEFPSFGDVMLYGNKEVEDSEIHDALKFKRGEAFQEYMIKEARKKIKSMYQEKGFFFAKIDVVSKKSAKDLINIHIRVREGEKVGIKGIRFYGNKKLSSDELSDQMQTNAKSWMSFFDESGIYKKDILKLDVFRLEGFYQDNGFLRARVEEPKINIDEKSKEINISINIVEGSQYRVGKINSKSDDTVSEKDILQAFQIKSRDIYSPSKVRKGIMDVGDLYSTHGYAYADVNPLTKIDESSRTVDITIDVDKGRKIYVGEITVMGNTRTLDNVIRREFRLKEGELFDSVKLKRSKQRINNLQFFEDVKIDTRRGKESDLIDIITTVTERPTGSINIGAGFSSQENLIFNAGLSQNNFLGRGQRVVFSTNLSSRRADYNLSLTDPRIFDSEVSAGVDAFNRKTNYYSYKARNTGAGLRMGRSLSEYDWAGINYNFSNVKVTDVAPDRVSTYLKNGTRATSRISTSFVRDTRDDFMNPSTGSRHVVRFQLAGLGGVKFHKM</sequence>
<evidence type="ECO:0000259" key="8">
    <source>
        <dbReference type="PROSITE" id="PS51779"/>
    </source>
</evidence>
<keyword evidence="6" id="KW-0472">Membrane</keyword>
<dbReference type="InterPro" id="IPR039910">
    <property type="entry name" value="D15-like"/>
</dbReference>
<keyword evidence="7" id="KW-0998">Cell outer membrane</keyword>
<name>A0A382F2B4_9ZZZZ</name>
<dbReference type="Pfam" id="PF01103">
    <property type="entry name" value="Omp85"/>
    <property type="match status" value="1"/>
</dbReference>
<evidence type="ECO:0000313" key="9">
    <source>
        <dbReference type="EMBL" id="SVB57146.1"/>
    </source>
</evidence>
<evidence type="ECO:0000256" key="5">
    <source>
        <dbReference type="ARBA" id="ARBA00022737"/>
    </source>
</evidence>
<comment type="subcellular location">
    <subcellularLocation>
        <location evidence="1">Membrane</location>
    </subcellularLocation>
</comment>
<keyword evidence="3" id="KW-0812">Transmembrane</keyword>
<dbReference type="EMBL" id="UINC01047634">
    <property type="protein sequence ID" value="SVB57146.1"/>
    <property type="molecule type" value="Genomic_DNA"/>
</dbReference>
<feature type="domain" description="POTRA" evidence="8">
    <location>
        <begin position="214"/>
        <end position="292"/>
    </location>
</feature>
<dbReference type="PANTHER" id="PTHR12815:SF23">
    <property type="entry name" value="OUTER MEMBRANE PROTEIN ASSEMBLY FACTOR BAMA"/>
    <property type="match status" value="1"/>
</dbReference>
<dbReference type="Gene3D" id="3.10.20.310">
    <property type="entry name" value="membrane protein fhac"/>
    <property type="match status" value="5"/>
</dbReference>
<evidence type="ECO:0000256" key="2">
    <source>
        <dbReference type="ARBA" id="ARBA00022452"/>
    </source>
</evidence>
<keyword evidence="4" id="KW-0732">Signal</keyword>
<evidence type="ECO:0000256" key="7">
    <source>
        <dbReference type="ARBA" id="ARBA00023237"/>
    </source>
</evidence>
<dbReference type="Pfam" id="PF07244">
    <property type="entry name" value="POTRA"/>
    <property type="match status" value="4"/>
</dbReference>
<dbReference type="AlphaFoldDB" id="A0A382F2B4"/>
<evidence type="ECO:0000256" key="3">
    <source>
        <dbReference type="ARBA" id="ARBA00022692"/>
    </source>
</evidence>